<dbReference type="InterPro" id="IPR009057">
    <property type="entry name" value="Homeodomain-like_sf"/>
</dbReference>
<dbReference type="EMBL" id="JBHUIK010000003">
    <property type="protein sequence ID" value="MFD2215026.1"/>
    <property type="molecule type" value="Genomic_DNA"/>
</dbReference>
<dbReference type="Pfam" id="PF13921">
    <property type="entry name" value="Myb_DNA-bind_6"/>
    <property type="match status" value="1"/>
</dbReference>
<dbReference type="Proteomes" id="UP001597318">
    <property type="component" value="Unassembled WGS sequence"/>
</dbReference>
<reference evidence="2" key="1">
    <citation type="journal article" date="2019" name="Int. J. Syst. Evol. Microbiol.">
        <title>The Global Catalogue of Microorganisms (GCM) 10K type strain sequencing project: providing services to taxonomists for standard genome sequencing and annotation.</title>
        <authorList>
            <consortium name="The Broad Institute Genomics Platform"/>
            <consortium name="The Broad Institute Genome Sequencing Center for Infectious Disease"/>
            <person name="Wu L."/>
            <person name="Ma J."/>
        </authorList>
    </citation>
    <scope>NUCLEOTIDE SEQUENCE [LARGE SCALE GENOMIC DNA]</scope>
    <source>
        <strain evidence="2">CGMCC 1.15474</strain>
    </source>
</reference>
<organism evidence="1 2">
    <name type="scientific">Metabacillus endolithicus</name>
    <dbReference type="NCBI Taxonomy" id="1535204"/>
    <lineage>
        <taxon>Bacteria</taxon>
        <taxon>Bacillati</taxon>
        <taxon>Bacillota</taxon>
        <taxon>Bacilli</taxon>
        <taxon>Bacillales</taxon>
        <taxon>Bacillaceae</taxon>
        <taxon>Metabacillus</taxon>
    </lineage>
</organism>
<dbReference type="Gene3D" id="1.10.10.60">
    <property type="entry name" value="Homeodomain-like"/>
    <property type="match status" value="1"/>
</dbReference>
<name>A0ABW5BZJ6_9BACI</name>
<evidence type="ECO:0000313" key="1">
    <source>
        <dbReference type="EMBL" id="MFD2215026.1"/>
    </source>
</evidence>
<protein>
    <submittedName>
        <fullName evidence="1">Myb-like DNA-binding domain-containing protein</fullName>
    </submittedName>
</protein>
<dbReference type="SUPFAM" id="SSF46689">
    <property type="entry name" value="Homeodomain-like"/>
    <property type="match status" value="1"/>
</dbReference>
<dbReference type="RefSeq" id="WP_247346575.1">
    <property type="nucleotide sequence ID" value="NZ_CP095550.1"/>
</dbReference>
<keyword evidence="2" id="KW-1185">Reference proteome</keyword>
<gene>
    <name evidence="1" type="ORF">ACFSKK_15150</name>
</gene>
<evidence type="ECO:0000313" key="2">
    <source>
        <dbReference type="Proteomes" id="UP001597318"/>
    </source>
</evidence>
<sequence>MLRTYRHWTTKEDFRLISLRESGKRYKEIAAILNRTSISVEKRYRKLKKEAIYTY</sequence>
<accession>A0ABW5BZJ6</accession>
<comment type="caution">
    <text evidence="1">The sequence shown here is derived from an EMBL/GenBank/DDBJ whole genome shotgun (WGS) entry which is preliminary data.</text>
</comment>
<proteinExistence type="predicted"/>